<accession>A0AA86V6N9</accession>
<evidence type="ECO:0000256" key="2">
    <source>
        <dbReference type="ARBA" id="ARBA00004243"/>
    </source>
</evidence>
<organism evidence="7 8">
    <name type="scientific">Sphenostylis stenocarpa</name>
    <dbReference type="NCBI Taxonomy" id="92480"/>
    <lineage>
        <taxon>Eukaryota</taxon>
        <taxon>Viridiplantae</taxon>
        <taxon>Streptophyta</taxon>
        <taxon>Embryophyta</taxon>
        <taxon>Tracheophyta</taxon>
        <taxon>Spermatophyta</taxon>
        <taxon>Magnoliopsida</taxon>
        <taxon>eudicotyledons</taxon>
        <taxon>Gunneridae</taxon>
        <taxon>Pentapetalae</taxon>
        <taxon>rosids</taxon>
        <taxon>fabids</taxon>
        <taxon>Fabales</taxon>
        <taxon>Fabaceae</taxon>
        <taxon>Papilionoideae</taxon>
        <taxon>50 kb inversion clade</taxon>
        <taxon>NPAAA clade</taxon>
        <taxon>indigoferoid/millettioid clade</taxon>
        <taxon>Phaseoleae</taxon>
        <taxon>Sphenostylis</taxon>
    </lineage>
</organism>
<evidence type="ECO:0000256" key="1">
    <source>
        <dbReference type="ARBA" id="ARBA00004007"/>
    </source>
</evidence>
<dbReference type="FunFam" id="2.60.370.10:FF:000001">
    <property type="entry name" value="COX11 cytochrome c oxidase assembly homolog"/>
    <property type="match status" value="1"/>
</dbReference>
<keyword evidence="4 6" id="KW-1133">Transmembrane helix</keyword>
<dbReference type="Gramene" id="rna-AYBTSS11_LOCUS2349">
    <property type="protein sequence ID" value="CAJ1868176.1"/>
    <property type="gene ID" value="gene-AYBTSS11_LOCUS2349"/>
</dbReference>
<keyword evidence="3 6" id="KW-0812">Transmembrane</keyword>
<feature type="transmembrane region" description="Helical" evidence="6">
    <location>
        <begin position="104"/>
        <end position="123"/>
    </location>
</feature>
<sequence length="343" mass="39041">MIWSRLSTKTNRLPYLTALQTNSLESRCLSIISKGSSYRFINPNTSFQHNFSCNIRVSKFSQESFHLCYRNTAFASQNVGKSCSMPGLRHFSSHASKEQKSQKMLLYLTGLVFAMVGCTYAAVPLYRRFCQATGYGGTVTRRETVEEKIARHDSNNTVSTREIVVQFNADIADGMPWKFIPTQREVKVKPGESALAFYTAENKSSTPITGVSTYNVTPMKAAVYFNKIQCFCFEEQRLLPGEQVDMPVFFYIDPEFETDPKMNDSNNKLPPYAKDKDAEHIDEARVLVTYGGRHKGQKFIFLFVSHKECCRCSILPKFLNIFSFIRTVIMPCDQVLKVQGIMP</sequence>
<dbReference type="Pfam" id="PF04442">
    <property type="entry name" value="CtaG_Cox11"/>
    <property type="match status" value="1"/>
</dbReference>
<proteinExistence type="inferred from homology"/>
<dbReference type="Proteomes" id="UP001189624">
    <property type="component" value="Chromosome 1"/>
</dbReference>
<evidence type="ECO:0000256" key="3">
    <source>
        <dbReference type="ARBA" id="ARBA00022692"/>
    </source>
</evidence>
<comment type="subcellular location">
    <subcellularLocation>
        <location evidence="2">Mitochondrion inner membrane</location>
        <topology evidence="2">Single-pass membrane protein</topology>
        <orientation evidence="2">Intermembrane side</orientation>
    </subcellularLocation>
</comment>
<dbReference type="NCBIfam" id="NF003465">
    <property type="entry name" value="PRK05089.1"/>
    <property type="match status" value="1"/>
</dbReference>
<reference evidence="7" key="1">
    <citation type="submission" date="2023-10" db="EMBL/GenBank/DDBJ databases">
        <authorList>
            <person name="Domelevo Entfellner J.-B."/>
        </authorList>
    </citation>
    <scope>NUCLEOTIDE SEQUENCE</scope>
</reference>
<protein>
    <recommendedName>
        <fullName evidence="9">Cytochrome c oxidase assembly protein COX11, mitochondrial</fullName>
    </recommendedName>
</protein>
<evidence type="ECO:0000313" key="8">
    <source>
        <dbReference type="Proteomes" id="UP001189624"/>
    </source>
</evidence>
<dbReference type="Gene3D" id="2.60.370.10">
    <property type="entry name" value="Ctag/Cox11"/>
    <property type="match status" value="1"/>
</dbReference>
<name>A0AA86V6N9_9FABA</name>
<evidence type="ECO:0000256" key="6">
    <source>
        <dbReference type="SAM" id="Phobius"/>
    </source>
</evidence>
<dbReference type="EMBL" id="OY731398">
    <property type="protein sequence ID" value="CAJ1868176.1"/>
    <property type="molecule type" value="Genomic_DNA"/>
</dbReference>
<evidence type="ECO:0000256" key="5">
    <source>
        <dbReference type="ARBA" id="ARBA00023136"/>
    </source>
</evidence>
<keyword evidence="5 6" id="KW-0472">Membrane</keyword>
<evidence type="ECO:0008006" key="9">
    <source>
        <dbReference type="Google" id="ProtNLM"/>
    </source>
</evidence>
<comment type="function">
    <text evidence="1">Exerts its effect at some terminal stage of cytochrome c oxidase synthesis, probably by being involved in the insertion of the copper B into subunit I.</text>
</comment>
<gene>
    <name evidence="7" type="ORF">AYBTSS11_LOCUS2349</name>
</gene>
<evidence type="ECO:0000313" key="7">
    <source>
        <dbReference type="EMBL" id="CAJ1868176.1"/>
    </source>
</evidence>
<keyword evidence="8" id="KW-1185">Reference proteome</keyword>
<dbReference type="InterPro" id="IPR007533">
    <property type="entry name" value="Cyt_c_oxidase_assmbl_CtaG"/>
</dbReference>
<dbReference type="InterPro" id="IPR023471">
    <property type="entry name" value="CtaG/Cox11_dom_sf"/>
</dbReference>
<dbReference type="SUPFAM" id="SSF110111">
    <property type="entry name" value="Ctag/Cox11"/>
    <property type="match status" value="1"/>
</dbReference>
<dbReference type="HAMAP" id="MF_00155">
    <property type="entry name" value="CtaG"/>
    <property type="match status" value="1"/>
</dbReference>
<dbReference type="GO" id="GO:0005507">
    <property type="term" value="F:copper ion binding"/>
    <property type="evidence" value="ECO:0007669"/>
    <property type="project" value="InterPro"/>
</dbReference>
<dbReference type="PANTHER" id="PTHR21320">
    <property type="entry name" value="CYTOCHROME C OXIDASE ASSEMBLY PROTEIN COX11-RELATED"/>
    <property type="match status" value="1"/>
</dbReference>
<evidence type="ECO:0000256" key="4">
    <source>
        <dbReference type="ARBA" id="ARBA00022989"/>
    </source>
</evidence>
<dbReference type="PANTHER" id="PTHR21320:SF3">
    <property type="entry name" value="CYTOCHROME C OXIDASE ASSEMBLY PROTEIN COX11, MITOCHONDRIAL-RELATED"/>
    <property type="match status" value="1"/>
</dbReference>
<dbReference type="GO" id="GO:0005743">
    <property type="term" value="C:mitochondrial inner membrane"/>
    <property type="evidence" value="ECO:0007669"/>
    <property type="project" value="UniProtKB-SubCell"/>
</dbReference>
<dbReference type="AlphaFoldDB" id="A0AA86V6N9"/>